<accession>A0A4Q7LUD2</accession>
<dbReference type="Proteomes" id="UP000293433">
    <property type="component" value="Unassembled WGS sequence"/>
</dbReference>
<dbReference type="OrthoDB" id="9153644at2"/>
<keyword evidence="3" id="KW-1185">Reference proteome</keyword>
<dbReference type="EMBL" id="SGWV01000007">
    <property type="protein sequence ID" value="RZS58131.1"/>
    <property type="molecule type" value="Genomic_DNA"/>
</dbReference>
<dbReference type="RefSeq" id="WP_130480310.1">
    <property type="nucleotide sequence ID" value="NZ_SGWV01000007.1"/>
</dbReference>
<feature type="domain" description="PilZ" evidence="1">
    <location>
        <begin position="13"/>
        <end position="117"/>
    </location>
</feature>
<evidence type="ECO:0000313" key="2">
    <source>
        <dbReference type="EMBL" id="RZS58131.1"/>
    </source>
</evidence>
<dbReference type="Gene3D" id="2.40.10.220">
    <property type="entry name" value="predicted glycosyltransferase like domains"/>
    <property type="match status" value="1"/>
</dbReference>
<comment type="caution">
    <text evidence="2">The sequence shown here is derived from an EMBL/GenBank/DDBJ whole genome shotgun (WGS) entry which is preliminary data.</text>
</comment>
<dbReference type="InterPro" id="IPR009875">
    <property type="entry name" value="PilZ_domain"/>
</dbReference>
<dbReference type="Pfam" id="PF07238">
    <property type="entry name" value="PilZ"/>
    <property type="match status" value="1"/>
</dbReference>
<name>A0A4Q7LUD2_9BURK</name>
<evidence type="ECO:0000259" key="1">
    <source>
        <dbReference type="Pfam" id="PF07238"/>
    </source>
</evidence>
<protein>
    <submittedName>
        <fullName evidence="2">PilZ domain-containing protein</fullName>
    </submittedName>
</protein>
<dbReference type="GO" id="GO:0035438">
    <property type="term" value="F:cyclic-di-GMP binding"/>
    <property type="evidence" value="ECO:0007669"/>
    <property type="project" value="InterPro"/>
</dbReference>
<proteinExistence type="predicted"/>
<sequence length="122" mass="13931">MSRNLLTPDSIDNRREPRYPVAWPARLTLAPGQEIDVKVRDLSENGIGLRSEHPIPQRERFDLTLGVPDLVDPRRLQAVPGTMNVAFLVMSQGEWRVGGTWAHLTPPARKLLEQWIQKIRYG</sequence>
<reference evidence="2 3" key="1">
    <citation type="submission" date="2019-02" db="EMBL/GenBank/DDBJ databases">
        <title>Genomic Encyclopedia of Type Strains, Phase IV (KMG-IV): sequencing the most valuable type-strain genomes for metagenomic binning, comparative biology and taxonomic classification.</title>
        <authorList>
            <person name="Goeker M."/>
        </authorList>
    </citation>
    <scope>NUCLEOTIDE SEQUENCE [LARGE SCALE GENOMIC DNA]</scope>
    <source>
        <strain evidence="2 3">DSM 10617</strain>
    </source>
</reference>
<organism evidence="2 3">
    <name type="scientific">Sphaerotilus mobilis</name>
    <dbReference type="NCBI Taxonomy" id="47994"/>
    <lineage>
        <taxon>Bacteria</taxon>
        <taxon>Pseudomonadati</taxon>
        <taxon>Pseudomonadota</taxon>
        <taxon>Betaproteobacteria</taxon>
        <taxon>Burkholderiales</taxon>
        <taxon>Sphaerotilaceae</taxon>
        <taxon>Sphaerotilus</taxon>
    </lineage>
</organism>
<evidence type="ECO:0000313" key="3">
    <source>
        <dbReference type="Proteomes" id="UP000293433"/>
    </source>
</evidence>
<gene>
    <name evidence="2" type="ORF">EV685_0410</name>
</gene>
<dbReference type="AlphaFoldDB" id="A0A4Q7LUD2"/>
<dbReference type="SUPFAM" id="SSF141371">
    <property type="entry name" value="PilZ domain-like"/>
    <property type="match status" value="1"/>
</dbReference>